<dbReference type="EMBL" id="CM029046">
    <property type="protein sequence ID" value="KAG2586403.1"/>
    <property type="molecule type" value="Genomic_DNA"/>
</dbReference>
<comment type="caution">
    <text evidence="2">The sequence shown here is derived from an EMBL/GenBank/DDBJ whole genome shotgun (WGS) entry which is preliminary data.</text>
</comment>
<evidence type="ECO:0000256" key="1">
    <source>
        <dbReference type="SAM" id="MobiDB-lite"/>
    </source>
</evidence>
<keyword evidence="3" id="KW-1185">Reference proteome</keyword>
<proteinExistence type="predicted"/>
<gene>
    <name evidence="2" type="ORF">PVAP13_5NG035100</name>
</gene>
<dbReference type="OrthoDB" id="733571at2759"/>
<sequence length="582" mass="64368">MVVARAKAKAPPAAADAAGATPRRGGVRVGPARLEGLPAAWPAGAAAVKVKWPAPGGALAHMLTGRWARGVTAVEPVAAAGTVRWEPRDGNRFSLHLDPAGGRADRGVFFSVLYGFQEHGRGKDLVRLEEIGTAMISLEECCWEMQLQQQRQQLVVVPIRLRKDGWASDAMLYVNVELVDVNTRSDVERAVSFREKPRTSMPPPPAMRDHRKSLEAAAYHDVLDLKQLLDLAEKEGRVAVFGSKRNSDTSSVSSISSSSSTISVSSASTSGGASPEPASMSKRRFLPWMRRSRDFDKRSSESLSQELPMKCMDDDPPGSWETREFTSRDAETKLRTPVFFASIDQRDDSAGGESACTALVAVLAAALHANHPTMPTRPELDALIRDGSSEWRKLCDDEAHMAQFPNRHFDLETVLAARTRPIAVQHDKAFVGFFQPESFASLFGAMSFDDIWREISGGGEREPGLADVYIVSWNDHFFVLKVESDCYYIIDTLGERLHEGCDRAYMLRFDRTSEMLSTAPAEDKEEVVVTGKECCREFIKRFLAAIPLREELEIEKKGAGGGAPHRRLQIEFHFTVLQHDER</sequence>
<reference evidence="2" key="1">
    <citation type="submission" date="2020-05" db="EMBL/GenBank/DDBJ databases">
        <title>WGS assembly of Panicum virgatum.</title>
        <authorList>
            <person name="Lovell J.T."/>
            <person name="Jenkins J."/>
            <person name="Shu S."/>
            <person name="Juenger T.E."/>
            <person name="Schmutz J."/>
        </authorList>
    </citation>
    <scope>NUCLEOTIDE SEQUENCE</scope>
    <source>
        <strain evidence="2">AP13</strain>
    </source>
</reference>
<organism evidence="2 3">
    <name type="scientific">Panicum virgatum</name>
    <name type="common">Blackwell switchgrass</name>
    <dbReference type="NCBI Taxonomy" id="38727"/>
    <lineage>
        <taxon>Eukaryota</taxon>
        <taxon>Viridiplantae</taxon>
        <taxon>Streptophyta</taxon>
        <taxon>Embryophyta</taxon>
        <taxon>Tracheophyta</taxon>
        <taxon>Spermatophyta</taxon>
        <taxon>Magnoliopsida</taxon>
        <taxon>Liliopsida</taxon>
        <taxon>Poales</taxon>
        <taxon>Poaceae</taxon>
        <taxon>PACMAD clade</taxon>
        <taxon>Panicoideae</taxon>
        <taxon>Panicodae</taxon>
        <taxon>Paniceae</taxon>
        <taxon>Panicinae</taxon>
        <taxon>Panicum</taxon>
        <taxon>Panicum sect. Hiantes</taxon>
    </lineage>
</organism>
<evidence type="ECO:0000313" key="2">
    <source>
        <dbReference type="EMBL" id="KAG2586403.1"/>
    </source>
</evidence>
<dbReference type="PANTHER" id="PTHR31182:SF17">
    <property type="entry name" value="EEIG1_EHBP1 PROTEIN AMINO-TERMINAL DOMAIN PROTEIN"/>
    <property type="match status" value="1"/>
</dbReference>
<feature type="region of interest" description="Disordered" evidence="1">
    <location>
        <begin position="1"/>
        <end position="26"/>
    </location>
</feature>
<dbReference type="PANTHER" id="PTHR31182">
    <property type="entry name" value="C2 NT-TYPE DOMAIN-CONTAINING PROTEIN"/>
    <property type="match status" value="1"/>
</dbReference>
<feature type="compositionally biased region" description="Low complexity" evidence="1">
    <location>
        <begin position="9"/>
        <end position="26"/>
    </location>
</feature>
<feature type="compositionally biased region" description="Low complexity" evidence="1">
    <location>
        <begin position="250"/>
        <end position="274"/>
    </location>
</feature>
<dbReference type="Proteomes" id="UP000823388">
    <property type="component" value="Chromosome 5N"/>
</dbReference>
<name>A0A8T0RP69_PANVG</name>
<protein>
    <submittedName>
        <fullName evidence="2">Uncharacterized protein</fullName>
    </submittedName>
</protein>
<feature type="region of interest" description="Disordered" evidence="1">
    <location>
        <begin position="244"/>
        <end position="284"/>
    </location>
</feature>
<dbReference type="AlphaFoldDB" id="A0A8T0RP69"/>
<evidence type="ECO:0000313" key="3">
    <source>
        <dbReference type="Proteomes" id="UP000823388"/>
    </source>
</evidence>
<accession>A0A8T0RP69</accession>
<feature type="region of interest" description="Disordered" evidence="1">
    <location>
        <begin position="296"/>
        <end position="322"/>
    </location>
</feature>